<dbReference type="InterPro" id="IPR029044">
    <property type="entry name" value="Nucleotide-diphossugar_trans"/>
</dbReference>
<proteinExistence type="inferred from homology"/>
<comment type="similarity">
    <text evidence="1">Belongs to the glycosyltransferase 2 family. WaaE/KdtX subfamily.</text>
</comment>
<dbReference type="RefSeq" id="WP_179582903.1">
    <property type="nucleotide sequence ID" value="NZ_JACBYR010000001.1"/>
</dbReference>
<dbReference type="GO" id="GO:0016740">
    <property type="term" value="F:transferase activity"/>
    <property type="evidence" value="ECO:0007669"/>
    <property type="project" value="UniProtKB-KW"/>
</dbReference>
<evidence type="ECO:0000313" key="3">
    <source>
        <dbReference type="EMBL" id="NYE81151.1"/>
    </source>
</evidence>
<dbReference type="InterPro" id="IPR001173">
    <property type="entry name" value="Glyco_trans_2-like"/>
</dbReference>
<evidence type="ECO:0000256" key="1">
    <source>
        <dbReference type="ARBA" id="ARBA00038494"/>
    </source>
</evidence>
<dbReference type="PANTHER" id="PTHR43630:SF2">
    <property type="entry name" value="GLYCOSYLTRANSFERASE"/>
    <property type="match status" value="1"/>
</dbReference>
<dbReference type="Pfam" id="PF00535">
    <property type="entry name" value="Glycos_transf_2"/>
    <property type="match status" value="1"/>
</dbReference>
<dbReference type="PANTHER" id="PTHR43630">
    <property type="entry name" value="POLY-BETA-1,6-N-ACETYL-D-GLUCOSAMINE SYNTHASE"/>
    <property type="match status" value="1"/>
</dbReference>
<keyword evidence="4" id="KW-1185">Reference proteome</keyword>
<dbReference type="EMBL" id="JACBYR010000001">
    <property type="protein sequence ID" value="NYE81151.1"/>
    <property type="molecule type" value="Genomic_DNA"/>
</dbReference>
<comment type="caution">
    <text evidence="3">The sequence shown here is derived from an EMBL/GenBank/DDBJ whole genome shotgun (WGS) entry which is preliminary data.</text>
</comment>
<keyword evidence="3" id="KW-0808">Transferase</keyword>
<dbReference type="CDD" id="cd02511">
    <property type="entry name" value="Beta4Glucosyltransferase"/>
    <property type="match status" value="1"/>
</dbReference>
<dbReference type="AlphaFoldDB" id="A0A7Y9LM12"/>
<dbReference type="Proteomes" id="UP000542125">
    <property type="component" value="Unassembled WGS sequence"/>
</dbReference>
<organism evidence="3 4">
    <name type="scientific">Pigmentiphaga litoralis</name>
    <dbReference type="NCBI Taxonomy" id="516702"/>
    <lineage>
        <taxon>Bacteria</taxon>
        <taxon>Pseudomonadati</taxon>
        <taxon>Pseudomonadota</taxon>
        <taxon>Betaproteobacteria</taxon>
        <taxon>Burkholderiales</taxon>
        <taxon>Alcaligenaceae</taxon>
        <taxon>Pigmentiphaga</taxon>
    </lineage>
</organism>
<name>A0A7Y9LM12_9BURK</name>
<reference evidence="3 4" key="1">
    <citation type="submission" date="2020-07" db="EMBL/GenBank/DDBJ databases">
        <title>Genomic Encyclopedia of Type Strains, Phase IV (KMG-V): Genome sequencing to study the core and pangenomes of soil and plant-associated prokaryotes.</title>
        <authorList>
            <person name="Whitman W."/>
        </authorList>
    </citation>
    <scope>NUCLEOTIDE SEQUENCE [LARGE SCALE GENOMIC DNA]</scope>
    <source>
        <strain evidence="3 4">SAS40</strain>
    </source>
</reference>
<dbReference type="Gene3D" id="3.90.550.10">
    <property type="entry name" value="Spore Coat Polysaccharide Biosynthesis Protein SpsA, Chain A"/>
    <property type="match status" value="1"/>
</dbReference>
<protein>
    <submittedName>
        <fullName evidence="3">Glycosyltransferase involved in cell wall biosynthesis</fullName>
    </submittedName>
</protein>
<dbReference type="SUPFAM" id="SSF53448">
    <property type="entry name" value="Nucleotide-diphospho-sugar transferases"/>
    <property type="match status" value="1"/>
</dbReference>
<feature type="domain" description="Glycosyltransferase 2-like" evidence="2">
    <location>
        <begin position="7"/>
        <end position="131"/>
    </location>
</feature>
<accession>A0A7Y9LM12</accession>
<sequence length="299" mass="34138">MERIPVSVIVMTKNEESNIAKCLAGLTDFAEVFVVDSRSTDNTCAIAESYGAKVVQFDWNGRYPKKKQWCLKELPCTYPILLYVDADEEMSPELAEEIRACLPKFSQGYGGAFVGFDYVFAGKKLAYGHRVFKLVLVHQASSEFLDYDDLDAANMWEVEGHYQPAIKGRTFALKHRMLHDDHDSLYHYFDKHNRYSDWEAQLRSKGLMNDPREANLGLRSMMKKVLDNLPFKPLISFLHSYILKFGFLDGAAGFHYAMARATYYWQIGLKMDELAARKQTKLVRPGVVTARPATKESAT</sequence>
<gene>
    <name evidence="3" type="ORF">FHW18_000422</name>
</gene>
<evidence type="ECO:0000313" key="4">
    <source>
        <dbReference type="Proteomes" id="UP000542125"/>
    </source>
</evidence>
<evidence type="ECO:0000259" key="2">
    <source>
        <dbReference type="Pfam" id="PF00535"/>
    </source>
</evidence>